<evidence type="ECO:0000313" key="3">
    <source>
        <dbReference type="Proteomes" id="UP000294003"/>
    </source>
</evidence>
<feature type="compositionally biased region" description="Low complexity" evidence="1">
    <location>
        <begin position="699"/>
        <end position="716"/>
    </location>
</feature>
<feature type="region of interest" description="Disordered" evidence="1">
    <location>
        <begin position="520"/>
        <end position="583"/>
    </location>
</feature>
<name>A0ABY0HDH1_9PEZI</name>
<feature type="compositionally biased region" description="Low complexity" evidence="1">
    <location>
        <begin position="530"/>
        <end position="550"/>
    </location>
</feature>
<evidence type="ECO:0000256" key="1">
    <source>
        <dbReference type="SAM" id="MobiDB-lite"/>
    </source>
</evidence>
<dbReference type="Proteomes" id="UP000294003">
    <property type="component" value="Unassembled WGS sequence"/>
</dbReference>
<feature type="region of interest" description="Disordered" evidence="1">
    <location>
        <begin position="692"/>
        <end position="726"/>
    </location>
</feature>
<feature type="compositionally biased region" description="Basic and acidic residues" evidence="1">
    <location>
        <begin position="552"/>
        <end position="561"/>
    </location>
</feature>
<accession>A0ABY0HDH1</accession>
<feature type="compositionally biased region" description="Acidic residues" evidence="1">
    <location>
        <begin position="285"/>
        <end position="304"/>
    </location>
</feature>
<dbReference type="EMBL" id="QJNS01000046">
    <property type="protein sequence ID" value="RYO90998.1"/>
    <property type="molecule type" value="Genomic_DNA"/>
</dbReference>
<evidence type="ECO:0000313" key="2">
    <source>
        <dbReference type="EMBL" id="RYO90998.1"/>
    </source>
</evidence>
<comment type="caution">
    <text evidence="2">The sequence shown here is derived from an EMBL/GenBank/DDBJ whole genome shotgun (WGS) entry which is preliminary data.</text>
</comment>
<organism evidence="2 3">
    <name type="scientific">Monosporascus cannonballus</name>
    <dbReference type="NCBI Taxonomy" id="155416"/>
    <lineage>
        <taxon>Eukaryota</taxon>
        <taxon>Fungi</taxon>
        <taxon>Dikarya</taxon>
        <taxon>Ascomycota</taxon>
        <taxon>Pezizomycotina</taxon>
        <taxon>Sordariomycetes</taxon>
        <taxon>Xylariomycetidae</taxon>
        <taxon>Xylariales</taxon>
        <taxon>Xylariales incertae sedis</taxon>
        <taxon>Monosporascus</taxon>
    </lineage>
</organism>
<keyword evidence="3" id="KW-1185">Reference proteome</keyword>
<feature type="region of interest" description="Disordered" evidence="1">
    <location>
        <begin position="595"/>
        <end position="614"/>
    </location>
</feature>
<feature type="region of interest" description="Disordered" evidence="1">
    <location>
        <begin position="277"/>
        <end position="321"/>
    </location>
</feature>
<protein>
    <submittedName>
        <fullName evidence="2">Uncharacterized protein</fullName>
    </submittedName>
</protein>
<gene>
    <name evidence="2" type="ORF">DL762_002429</name>
</gene>
<reference evidence="2 3" key="1">
    <citation type="submission" date="2018-06" db="EMBL/GenBank/DDBJ databases">
        <title>Complete Genomes of Monosporascus.</title>
        <authorList>
            <person name="Robinson A.J."/>
            <person name="Natvig D.O."/>
        </authorList>
    </citation>
    <scope>NUCLEOTIDE SEQUENCE [LARGE SCALE GENOMIC DNA]</scope>
    <source>
        <strain evidence="2 3">CBS 609.92</strain>
    </source>
</reference>
<proteinExistence type="predicted"/>
<sequence>MTPNPLPMCEAGLFGVQEGFSKLNLLKSSHATSMVSATPPLVDKLSDSKDKALDPSAIQKSDVSIGEDDMAGYATSTGADSGYGSLASTPNTTKGRIDHTEFSKVRLRAPGLKYFDKPISAELRNRFFDLKMLYSEDLWKEVSKKKSNPGDIAMKLKYLGDDEATSRLYIVVHCEKRVSKSVKKFFAQAHVLEELRDDFRVYVINTGVLRLFSSSAVEVYRGSWPRSTLCGMPIEVRSNKASAMATLGGLVMVWGATGTSMYGITAGHALIAIQENPSDGRSSTMEDESDDDDGDEDSGEEESVSDFINLPAPEQMAHDRDDGPFTHQALRNFGTIQHDSVQSNSSIKGQNRDWALVSTTAEEWLPNSVGRGPRASSLRLASADQQAMLGGSTGDFTLDCFCVSERAPLVSSEQVVVISYRGLQRGTLTANKSSILLRPGTSFVEALDFVPDAKSKLQPGDSGAWVVDELTGEVYGHVVSADAFGEAYVMPIQDTLRDVQRHLRALYVSLPSRGVVQVHREMQSKPSHEAGSASPAGPAVSPVLASAPGATLKDKTRRAAPDSDETGYAQPSEPQHQRVVDTSTVRAKSLCPEAQTFYPTGGTSEGGKTQGKLGQMRRVLEKIFRRNKAKPVAPPPTTEAPPAVPAAPPYHFAPPPLFQQAMLVCQSPAHPPIGCYSGTYAGMEKYQYPGAAGTDSGYASMASSATPSPSGSQSSQVKGKRRCTNQ</sequence>